<sequence>MNENTENNAPDQQVPYQGNQNAYEQRMPGEYVTGNNNDNLNSPFVDQDDHIISYPPQSHSRNASYVIPGGRNTAGNDANVGSSNSEEDDLPGYTAPPGPPPKTNTK</sequence>
<evidence type="ECO:0000313" key="2">
    <source>
        <dbReference type="EMBL" id="GME67825.1"/>
    </source>
</evidence>
<gene>
    <name evidence="2" type="ORF">Cboi02_000118300</name>
</gene>
<feature type="compositionally biased region" description="Polar residues" evidence="1">
    <location>
        <begin position="73"/>
        <end position="84"/>
    </location>
</feature>
<accession>A0A9W6SW51</accession>
<feature type="compositionally biased region" description="Polar residues" evidence="1">
    <location>
        <begin position="1"/>
        <end position="23"/>
    </location>
</feature>
<reference evidence="2" key="1">
    <citation type="submission" date="2023-04" db="EMBL/GenBank/DDBJ databases">
        <title>Candida boidinii NBRC 10035.</title>
        <authorList>
            <person name="Ichikawa N."/>
            <person name="Sato H."/>
            <person name="Tonouchi N."/>
        </authorList>
    </citation>
    <scope>NUCLEOTIDE SEQUENCE</scope>
    <source>
        <strain evidence="2">NBRC 10035</strain>
    </source>
</reference>
<dbReference type="AlphaFoldDB" id="A0A9W6SW51"/>
<evidence type="ECO:0000313" key="3">
    <source>
        <dbReference type="Proteomes" id="UP001165120"/>
    </source>
</evidence>
<comment type="caution">
    <text evidence="2">The sequence shown here is derived from an EMBL/GenBank/DDBJ whole genome shotgun (WGS) entry which is preliminary data.</text>
</comment>
<evidence type="ECO:0000256" key="1">
    <source>
        <dbReference type="SAM" id="MobiDB-lite"/>
    </source>
</evidence>
<feature type="region of interest" description="Disordered" evidence="1">
    <location>
        <begin position="1"/>
        <end position="106"/>
    </location>
</feature>
<dbReference type="Proteomes" id="UP001165120">
    <property type="component" value="Unassembled WGS sequence"/>
</dbReference>
<name>A0A9W6SW51_CANBO</name>
<protein>
    <submittedName>
        <fullName evidence="2">Unnamed protein product</fullName>
    </submittedName>
</protein>
<feature type="compositionally biased region" description="Polar residues" evidence="1">
    <location>
        <begin position="33"/>
        <end position="44"/>
    </location>
</feature>
<proteinExistence type="predicted"/>
<keyword evidence="3" id="KW-1185">Reference proteome</keyword>
<organism evidence="2 3">
    <name type="scientific">Candida boidinii</name>
    <name type="common">Yeast</name>
    <dbReference type="NCBI Taxonomy" id="5477"/>
    <lineage>
        <taxon>Eukaryota</taxon>
        <taxon>Fungi</taxon>
        <taxon>Dikarya</taxon>
        <taxon>Ascomycota</taxon>
        <taxon>Saccharomycotina</taxon>
        <taxon>Pichiomycetes</taxon>
        <taxon>Pichiales</taxon>
        <taxon>Pichiaceae</taxon>
        <taxon>Ogataea</taxon>
        <taxon>Ogataea/Candida clade</taxon>
    </lineage>
</organism>
<feature type="compositionally biased region" description="Pro residues" evidence="1">
    <location>
        <begin position="94"/>
        <end position="106"/>
    </location>
</feature>
<dbReference type="EMBL" id="BSXN01000259">
    <property type="protein sequence ID" value="GME67825.1"/>
    <property type="molecule type" value="Genomic_DNA"/>
</dbReference>